<dbReference type="AlphaFoldDB" id="M2QYM7"/>
<evidence type="ECO:0000313" key="2">
    <source>
        <dbReference type="Proteomes" id="UP000016930"/>
    </source>
</evidence>
<proteinExistence type="predicted"/>
<evidence type="ECO:0000313" key="1">
    <source>
        <dbReference type="EMBL" id="EMD37260.1"/>
    </source>
</evidence>
<protein>
    <submittedName>
        <fullName evidence="1">Uncharacterized protein</fullName>
    </submittedName>
</protein>
<keyword evidence="2" id="KW-1185">Reference proteome</keyword>
<sequence length="136" mass="15270">MPLESIYDSSAWPAAVQSCHSLERMFLSSSSNNFHLLVHIVAKARVCFVKDLEIQLHVKECQEQLQDFDTLARLLKNPEQFPRLASVHVTIEVDEDSSTLRATLTDMLASLKCRRGLSLTCTMLPPDHFNNVAGEA</sequence>
<gene>
    <name evidence="1" type="ORF">CERSUDRAFT_113915</name>
</gene>
<organism evidence="1 2">
    <name type="scientific">Ceriporiopsis subvermispora (strain B)</name>
    <name type="common">White-rot fungus</name>
    <name type="synonym">Gelatoporia subvermispora</name>
    <dbReference type="NCBI Taxonomy" id="914234"/>
    <lineage>
        <taxon>Eukaryota</taxon>
        <taxon>Fungi</taxon>
        <taxon>Dikarya</taxon>
        <taxon>Basidiomycota</taxon>
        <taxon>Agaricomycotina</taxon>
        <taxon>Agaricomycetes</taxon>
        <taxon>Polyporales</taxon>
        <taxon>Gelatoporiaceae</taxon>
        <taxon>Gelatoporia</taxon>
    </lineage>
</organism>
<accession>M2QYM7</accession>
<dbReference type="EMBL" id="KB445796">
    <property type="protein sequence ID" value="EMD37260.1"/>
    <property type="molecule type" value="Genomic_DNA"/>
</dbReference>
<name>M2QYM7_CERS8</name>
<dbReference type="HOGENOM" id="CLU_1875193_0_0_1"/>
<dbReference type="Proteomes" id="UP000016930">
    <property type="component" value="Unassembled WGS sequence"/>
</dbReference>
<reference evidence="1 2" key="1">
    <citation type="journal article" date="2012" name="Proc. Natl. Acad. Sci. U.S.A.">
        <title>Comparative genomics of Ceriporiopsis subvermispora and Phanerochaete chrysosporium provide insight into selective ligninolysis.</title>
        <authorList>
            <person name="Fernandez-Fueyo E."/>
            <person name="Ruiz-Duenas F.J."/>
            <person name="Ferreira P."/>
            <person name="Floudas D."/>
            <person name="Hibbett D.S."/>
            <person name="Canessa P."/>
            <person name="Larrondo L.F."/>
            <person name="James T.Y."/>
            <person name="Seelenfreund D."/>
            <person name="Lobos S."/>
            <person name="Polanco R."/>
            <person name="Tello M."/>
            <person name="Honda Y."/>
            <person name="Watanabe T."/>
            <person name="Watanabe T."/>
            <person name="Ryu J.S."/>
            <person name="Kubicek C.P."/>
            <person name="Schmoll M."/>
            <person name="Gaskell J."/>
            <person name="Hammel K.E."/>
            <person name="St John F.J."/>
            <person name="Vanden Wymelenberg A."/>
            <person name="Sabat G."/>
            <person name="Splinter BonDurant S."/>
            <person name="Syed K."/>
            <person name="Yadav J.S."/>
            <person name="Doddapaneni H."/>
            <person name="Subramanian V."/>
            <person name="Lavin J.L."/>
            <person name="Oguiza J.A."/>
            <person name="Perez G."/>
            <person name="Pisabarro A.G."/>
            <person name="Ramirez L."/>
            <person name="Santoyo F."/>
            <person name="Master E."/>
            <person name="Coutinho P.M."/>
            <person name="Henrissat B."/>
            <person name="Lombard V."/>
            <person name="Magnuson J.K."/>
            <person name="Kuees U."/>
            <person name="Hori C."/>
            <person name="Igarashi K."/>
            <person name="Samejima M."/>
            <person name="Held B.W."/>
            <person name="Barry K.W."/>
            <person name="LaButti K.M."/>
            <person name="Lapidus A."/>
            <person name="Lindquist E.A."/>
            <person name="Lucas S.M."/>
            <person name="Riley R."/>
            <person name="Salamov A.A."/>
            <person name="Hoffmeister D."/>
            <person name="Schwenk D."/>
            <person name="Hadar Y."/>
            <person name="Yarden O."/>
            <person name="de Vries R.P."/>
            <person name="Wiebenga A."/>
            <person name="Stenlid J."/>
            <person name="Eastwood D."/>
            <person name="Grigoriev I.V."/>
            <person name="Berka R.M."/>
            <person name="Blanchette R.A."/>
            <person name="Kersten P."/>
            <person name="Martinez A.T."/>
            <person name="Vicuna R."/>
            <person name="Cullen D."/>
        </authorList>
    </citation>
    <scope>NUCLEOTIDE SEQUENCE [LARGE SCALE GENOMIC DNA]</scope>
    <source>
        <strain evidence="1 2">B</strain>
    </source>
</reference>